<organism evidence="1 3">
    <name type="scientific">Kurthia zopfii</name>
    <dbReference type="NCBI Taxonomy" id="1650"/>
    <lineage>
        <taxon>Bacteria</taxon>
        <taxon>Bacillati</taxon>
        <taxon>Bacillota</taxon>
        <taxon>Bacilli</taxon>
        <taxon>Bacillales</taxon>
        <taxon>Caryophanaceae</taxon>
        <taxon>Kurthia</taxon>
    </lineage>
</organism>
<proteinExistence type="predicted"/>
<dbReference type="RefSeq" id="WP_178075284.1">
    <property type="nucleotide sequence ID" value="NZ_BJUE01000002.1"/>
</dbReference>
<protein>
    <submittedName>
        <fullName evidence="1">Predicted metal-binding protein related to the C-terminal domain of SecA</fullName>
    </submittedName>
    <submittedName>
        <fullName evidence="2">SEC-C motif-containing protein</fullName>
    </submittedName>
</protein>
<dbReference type="AlphaFoldDB" id="A0A8B4QDR0"/>
<dbReference type="Pfam" id="PF02810">
    <property type="entry name" value="SEC-C"/>
    <property type="match status" value="1"/>
</dbReference>
<dbReference type="Gene3D" id="3.10.450.50">
    <property type="match status" value="1"/>
</dbReference>
<reference evidence="1 3" key="1">
    <citation type="submission" date="2018-06" db="EMBL/GenBank/DDBJ databases">
        <authorList>
            <consortium name="Pathogen Informatics"/>
            <person name="Doyle S."/>
        </authorList>
    </citation>
    <scope>NUCLEOTIDE SEQUENCE [LARGE SCALE GENOMIC DNA]</scope>
    <source>
        <strain evidence="1 3">NCTC10597</strain>
    </source>
</reference>
<accession>A0A8B4QDR0</accession>
<evidence type="ECO:0000313" key="1">
    <source>
        <dbReference type="EMBL" id="STX10953.1"/>
    </source>
</evidence>
<dbReference type="Proteomes" id="UP000254330">
    <property type="component" value="Unassembled WGS sequence"/>
</dbReference>
<dbReference type="Proteomes" id="UP000294641">
    <property type="component" value="Unassembled WGS sequence"/>
</dbReference>
<evidence type="ECO:0000313" key="3">
    <source>
        <dbReference type="Proteomes" id="UP000254330"/>
    </source>
</evidence>
<dbReference type="EMBL" id="SNZG01000004">
    <property type="protein sequence ID" value="TDR42128.1"/>
    <property type="molecule type" value="Genomic_DNA"/>
</dbReference>
<keyword evidence="4" id="KW-1185">Reference proteome</keyword>
<dbReference type="SUPFAM" id="SSF103642">
    <property type="entry name" value="Sec-C motif"/>
    <property type="match status" value="1"/>
</dbReference>
<comment type="caution">
    <text evidence="1">The sequence shown here is derived from an EMBL/GenBank/DDBJ whole genome shotgun (WGS) entry which is preliminary data.</text>
</comment>
<sequence length="345" mass="38294">MIGRNDPCHCGSGKKYKKCHGKNADGNVQQLITDELNRIERSFIQEVNPAANPQINQRYQKFFAELGKVFPDFLINAINIETFVYIDEAAHWQEYIAKEAESNMRSQVKEIIENWQNPRFILAHVESYDAQQITILDLVNNETYQIAGTAEGNTPGEWIFGIALPDSRQGENGLLVKSSSLFIPKTDEPAKDEILTLLKSGVTDSFELYKTFAHSALATPEGEEEIPVAAETAKVEEAPVAKEAQPASEELSYNDEVIAAVNKYVAEFNLDATTFLTKLNDFLSTEAVKAKKPETVAASAILAAQATDNLPEGGLSKVKDVAEYYEVSSSSLAKYRKQITEFLEN</sequence>
<dbReference type="InterPro" id="IPR004027">
    <property type="entry name" value="SEC_C_motif"/>
</dbReference>
<evidence type="ECO:0000313" key="4">
    <source>
        <dbReference type="Proteomes" id="UP000294641"/>
    </source>
</evidence>
<dbReference type="EMBL" id="UGNP01000001">
    <property type="protein sequence ID" value="STX10953.1"/>
    <property type="molecule type" value="Genomic_DNA"/>
</dbReference>
<reference evidence="2 4" key="2">
    <citation type="submission" date="2019-03" db="EMBL/GenBank/DDBJ databases">
        <title>Genomic Encyclopedia of Type Strains, Phase IV (KMG-IV): sequencing the most valuable type-strain genomes for metagenomic binning, comparative biology and taxonomic classification.</title>
        <authorList>
            <person name="Goeker M."/>
        </authorList>
    </citation>
    <scope>NUCLEOTIDE SEQUENCE [LARGE SCALE GENOMIC DNA]</scope>
    <source>
        <strain evidence="2 4">DSM 20580</strain>
    </source>
</reference>
<gene>
    <name evidence="1" type="primary">secA_2</name>
    <name evidence="2" type="ORF">DFR61_10418</name>
    <name evidence="1" type="ORF">NCTC10597_02745</name>
</gene>
<name>A0A8B4QDR0_9BACL</name>
<evidence type="ECO:0000313" key="2">
    <source>
        <dbReference type="EMBL" id="TDR42128.1"/>
    </source>
</evidence>